<evidence type="ECO:0000256" key="1">
    <source>
        <dbReference type="ARBA" id="ARBA00001971"/>
    </source>
</evidence>
<evidence type="ECO:0000313" key="11">
    <source>
        <dbReference type="RefSeq" id="XP_014676594.1"/>
    </source>
</evidence>
<evidence type="ECO:0000256" key="8">
    <source>
        <dbReference type="ARBA" id="ARBA00023136"/>
    </source>
</evidence>
<evidence type="ECO:0000256" key="3">
    <source>
        <dbReference type="ARBA" id="ARBA00010617"/>
    </source>
</evidence>
<dbReference type="InterPro" id="IPR050196">
    <property type="entry name" value="Cytochrome_P450_Monoox"/>
</dbReference>
<evidence type="ECO:0000256" key="9">
    <source>
        <dbReference type="RuleBase" id="RU000461"/>
    </source>
</evidence>
<dbReference type="PANTHER" id="PTHR24291:SF189">
    <property type="entry name" value="CYTOCHROME P450 4C3-RELATED"/>
    <property type="match status" value="1"/>
</dbReference>
<comment type="similarity">
    <text evidence="3 9">Belongs to the cytochrome P450 family.</text>
</comment>
<gene>
    <name evidence="11" type="primary">LOC106816483</name>
</gene>
<accession>A0ABM1EWM3</accession>
<keyword evidence="9" id="KW-0479">Metal-binding</keyword>
<evidence type="ECO:0000256" key="6">
    <source>
        <dbReference type="ARBA" id="ARBA00023004"/>
    </source>
</evidence>
<keyword evidence="9" id="KW-0560">Oxidoreductase</keyword>
<proteinExistence type="inferred from homology"/>
<keyword evidence="7 9" id="KW-0503">Monooxygenase</keyword>
<organism evidence="10 11">
    <name type="scientific">Priapulus caudatus</name>
    <name type="common">Priapulid worm</name>
    <dbReference type="NCBI Taxonomy" id="37621"/>
    <lineage>
        <taxon>Eukaryota</taxon>
        <taxon>Metazoa</taxon>
        <taxon>Ecdysozoa</taxon>
        <taxon>Scalidophora</taxon>
        <taxon>Priapulida</taxon>
        <taxon>Priapulimorpha</taxon>
        <taxon>Priapulimorphida</taxon>
        <taxon>Priapulidae</taxon>
        <taxon>Priapulus</taxon>
    </lineage>
</organism>
<dbReference type="PROSITE" id="PS00086">
    <property type="entry name" value="CYTOCHROME_P450"/>
    <property type="match status" value="1"/>
</dbReference>
<dbReference type="RefSeq" id="XP_014676594.1">
    <property type="nucleotide sequence ID" value="XM_014821108.1"/>
</dbReference>
<evidence type="ECO:0000256" key="2">
    <source>
        <dbReference type="ARBA" id="ARBA00004586"/>
    </source>
</evidence>
<comment type="cofactor">
    <cofactor evidence="1">
        <name>heme</name>
        <dbReference type="ChEBI" id="CHEBI:30413"/>
    </cofactor>
</comment>
<name>A0ABM1EWM3_PRICU</name>
<dbReference type="PRINTS" id="PR00385">
    <property type="entry name" value="P450"/>
</dbReference>
<keyword evidence="4 9" id="KW-0349">Heme</keyword>
<evidence type="ECO:0000256" key="4">
    <source>
        <dbReference type="ARBA" id="ARBA00022617"/>
    </source>
</evidence>
<keyword evidence="5" id="KW-0256">Endoplasmic reticulum</keyword>
<dbReference type="SUPFAM" id="SSF48264">
    <property type="entry name" value="Cytochrome P450"/>
    <property type="match status" value="1"/>
</dbReference>
<reference evidence="11" key="1">
    <citation type="submission" date="2025-08" db="UniProtKB">
        <authorList>
            <consortium name="RefSeq"/>
        </authorList>
    </citation>
    <scope>IDENTIFICATION</scope>
</reference>
<evidence type="ECO:0000256" key="7">
    <source>
        <dbReference type="ARBA" id="ARBA00023033"/>
    </source>
</evidence>
<dbReference type="InterPro" id="IPR001128">
    <property type="entry name" value="Cyt_P450"/>
</dbReference>
<keyword evidence="8" id="KW-0472">Membrane</keyword>
<keyword evidence="6 9" id="KW-0408">Iron</keyword>
<dbReference type="Pfam" id="PF00067">
    <property type="entry name" value="p450"/>
    <property type="match status" value="1"/>
</dbReference>
<dbReference type="InterPro" id="IPR036396">
    <property type="entry name" value="Cyt_P450_sf"/>
</dbReference>
<protein>
    <submittedName>
        <fullName evidence="11">LOW QUALITY PROTEIN: cytochrome P450 4C1-like</fullName>
    </submittedName>
</protein>
<dbReference type="Proteomes" id="UP000695022">
    <property type="component" value="Unplaced"/>
</dbReference>
<dbReference type="PANTHER" id="PTHR24291">
    <property type="entry name" value="CYTOCHROME P450 FAMILY 4"/>
    <property type="match status" value="1"/>
</dbReference>
<comment type="subcellular location">
    <subcellularLocation>
        <location evidence="2">Endoplasmic reticulum membrane</location>
    </subcellularLocation>
</comment>
<dbReference type="CDD" id="cd20628">
    <property type="entry name" value="CYP4"/>
    <property type="match status" value="1"/>
</dbReference>
<sequence>MDGVTVALLCVAIATLLVAKYFYVPRRQRDLLEKIPGPPLKPVIGTFLGNLLDMYRPTQAEFFKSNQAMNRKYAAEGGIVRFWIGPYGFVRITRAETAAVILKNNKHIEKSKDYDFIRPWLCEGLITSSGEKWFKRRRLSDACFHFKILNDSAPIISEQSAILCSLLEEKADGKTVFDFATYMSVYGLDVIGEMAMGKKLHAQTTGKASDYVTSVFWMVTIMMKRMKSPWLWSDFIFHLTADGKRTQRVCLFARIYNEVPVIHERSEALQLEIKANAAGADEESLFAGKRKAFLDILLMAKKDGQPLSLEDIREEVDTFLFAGHDTTAVGISWNMYTIGRNPDVQKKIQEELHSIFGTYRACKMNYLERVMKETLRLYPSVPAVSRMLDSDETIGGYLVPKGTTVQMAQYTIQHSPNEYPDPERFDPDRFLPENAVGRHPYAFLPFSAGPRNCIGQKFALLEEKGTLSSLLRRFHVNAVVPENELVLIPEVTLRCEGGIRVILTKRRTADATVDG</sequence>
<evidence type="ECO:0000313" key="10">
    <source>
        <dbReference type="Proteomes" id="UP000695022"/>
    </source>
</evidence>
<keyword evidence="10" id="KW-1185">Reference proteome</keyword>
<dbReference type="PRINTS" id="PR00463">
    <property type="entry name" value="EP450I"/>
</dbReference>
<evidence type="ECO:0000256" key="5">
    <source>
        <dbReference type="ARBA" id="ARBA00022824"/>
    </source>
</evidence>
<dbReference type="GeneID" id="106816483"/>
<dbReference type="Gene3D" id="1.10.630.10">
    <property type="entry name" value="Cytochrome P450"/>
    <property type="match status" value="1"/>
</dbReference>
<dbReference type="InterPro" id="IPR017972">
    <property type="entry name" value="Cyt_P450_CS"/>
</dbReference>
<dbReference type="InterPro" id="IPR002401">
    <property type="entry name" value="Cyt_P450_E_grp-I"/>
</dbReference>